<protein>
    <recommendedName>
        <fullName evidence="4">Folate-binding protein</fullName>
    </recommendedName>
</protein>
<evidence type="ECO:0000256" key="1">
    <source>
        <dbReference type="ARBA" id="ARBA00022946"/>
    </source>
</evidence>
<dbReference type="PANTHER" id="PTHR22602">
    <property type="entry name" value="TRANSFERASE CAF17, MITOCHONDRIAL-RELATED"/>
    <property type="match status" value="1"/>
</dbReference>
<dbReference type="RefSeq" id="WP_189621974.1">
    <property type="nucleotide sequence ID" value="NZ_BMZA01000013.1"/>
</dbReference>
<dbReference type="InterPro" id="IPR017703">
    <property type="entry name" value="YgfZ/GCV_T_CS"/>
</dbReference>
<dbReference type="InterPro" id="IPR045179">
    <property type="entry name" value="YgfZ/GcvT"/>
</dbReference>
<dbReference type="EMBL" id="BMZA01000013">
    <property type="protein sequence ID" value="GGZ11945.1"/>
    <property type="molecule type" value="Genomic_DNA"/>
</dbReference>
<dbReference type="Proteomes" id="UP000648075">
    <property type="component" value="Unassembled WGS sequence"/>
</dbReference>
<name>A0A918PIR9_9SPHN</name>
<sequence>MTATRLTARAVIRIAPRPDSGENAAAFLQGLVTNDVVKGPLPCWAALLTAQGKALFDFIVWPAGNDLLIDCEADSAPALVKRLTMYRLRKAIDIAIDPHLAVHWRPHNGDGAAPDPRHPGLGERWLAPIDGDGDGLAEDGSGADALWLAHRLALGIPEGCAELGDGETLWLECNATELHGVSFTKGCYVGQENTARMNWRQKVNRRLVVVPMPQSDEKRRRVAYPALGLAVDFLRVDDIDPAAAPAWLAAALAADRAVHDEAMPEA</sequence>
<dbReference type="PANTHER" id="PTHR22602:SF0">
    <property type="entry name" value="TRANSFERASE CAF17, MITOCHONDRIAL-RELATED"/>
    <property type="match status" value="1"/>
</dbReference>
<reference evidence="2" key="1">
    <citation type="journal article" date="2014" name="Int. J. Syst. Evol. Microbiol.">
        <title>Complete genome sequence of Corynebacterium casei LMG S-19264T (=DSM 44701T), isolated from a smear-ripened cheese.</title>
        <authorList>
            <consortium name="US DOE Joint Genome Institute (JGI-PGF)"/>
            <person name="Walter F."/>
            <person name="Albersmeier A."/>
            <person name="Kalinowski J."/>
            <person name="Ruckert C."/>
        </authorList>
    </citation>
    <scope>NUCLEOTIDE SEQUENCE</scope>
    <source>
        <strain evidence="2">KCTC 32255</strain>
    </source>
</reference>
<evidence type="ECO:0000313" key="3">
    <source>
        <dbReference type="Proteomes" id="UP000648075"/>
    </source>
</evidence>
<keyword evidence="3" id="KW-1185">Reference proteome</keyword>
<comment type="caution">
    <text evidence="2">The sequence shown here is derived from an EMBL/GenBank/DDBJ whole genome shotgun (WGS) entry which is preliminary data.</text>
</comment>
<evidence type="ECO:0000313" key="2">
    <source>
        <dbReference type="EMBL" id="GGZ11945.1"/>
    </source>
</evidence>
<dbReference type="SUPFAM" id="SSF103025">
    <property type="entry name" value="Folate-binding domain"/>
    <property type="match status" value="1"/>
</dbReference>
<dbReference type="AlphaFoldDB" id="A0A918PIR9"/>
<evidence type="ECO:0008006" key="4">
    <source>
        <dbReference type="Google" id="ProtNLM"/>
    </source>
</evidence>
<dbReference type="Gene3D" id="3.30.1360.120">
    <property type="entry name" value="Probable tRNA modification gtpase trme, domain 1"/>
    <property type="match status" value="2"/>
</dbReference>
<dbReference type="InterPro" id="IPR027266">
    <property type="entry name" value="TrmE/GcvT-like"/>
</dbReference>
<accession>A0A918PIR9</accession>
<keyword evidence="1" id="KW-0809">Transit peptide</keyword>
<proteinExistence type="predicted"/>
<reference evidence="2" key="2">
    <citation type="submission" date="2020-09" db="EMBL/GenBank/DDBJ databases">
        <authorList>
            <person name="Sun Q."/>
            <person name="Kim S."/>
        </authorList>
    </citation>
    <scope>NUCLEOTIDE SEQUENCE</scope>
    <source>
        <strain evidence="2">KCTC 32255</strain>
    </source>
</reference>
<gene>
    <name evidence="2" type="ORF">GCM10011614_28670</name>
</gene>
<dbReference type="NCBIfam" id="TIGR03317">
    <property type="entry name" value="ygfZ_signature"/>
    <property type="match status" value="1"/>
</dbReference>
<dbReference type="GO" id="GO:0016226">
    <property type="term" value="P:iron-sulfur cluster assembly"/>
    <property type="evidence" value="ECO:0007669"/>
    <property type="project" value="TreeGrafter"/>
</dbReference>
<organism evidence="2 3">
    <name type="scientific">Novosphingobium colocasiae</name>
    <dbReference type="NCBI Taxonomy" id="1256513"/>
    <lineage>
        <taxon>Bacteria</taxon>
        <taxon>Pseudomonadati</taxon>
        <taxon>Pseudomonadota</taxon>
        <taxon>Alphaproteobacteria</taxon>
        <taxon>Sphingomonadales</taxon>
        <taxon>Sphingomonadaceae</taxon>
        <taxon>Novosphingobium</taxon>
    </lineage>
</organism>